<organism evidence="1">
    <name type="scientific">Triticum urartu</name>
    <name type="common">Red wild einkorn</name>
    <name type="synonym">Crithodium urartu</name>
    <dbReference type="NCBI Taxonomy" id="4572"/>
    <lineage>
        <taxon>Eukaryota</taxon>
        <taxon>Viridiplantae</taxon>
        <taxon>Streptophyta</taxon>
        <taxon>Embryophyta</taxon>
        <taxon>Tracheophyta</taxon>
        <taxon>Spermatophyta</taxon>
        <taxon>Magnoliopsida</taxon>
        <taxon>Liliopsida</taxon>
        <taxon>Poales</taxon>
        <taxon>Poaceae</taxon>
        <taxon>BOP clade</taxon>
        <taxon>Pooideae</taxon>
        <taxon>Triticodae</taxon>
        <taxon>Triticeae</taxon>
        <taxon>Triticinae</taxon>
        <taxon>Triticum</taxon>
    </lineage>
</organism>
<proteinExistence type="predicted"/>
<sequence length="81" mass="9230">MKQRLSEIQSDVQDTESLVWPPTWRCVLKHVVCGFKLPGGHRGIMAKQEVGDEEPALVQADMVEHPWRCGRSCSRGRMEKP</sequence>
<dbReference type="AlphaFoldDB" id="M8ASL4"/>
<accession>M8ASL4</accession>
<reference evidence="1" key="1">
    <citation type="journal article" date="2013" name="Nature">
        <title>Draft genome of the wheat A-genome progenitor Triticum urartu.</title>
        <authorList>
            <person name="Ling H.Q."/>
            <person name="Zhao S."/>
            <person name="Liu D."/>
            <person name="Wang J."/>
            <person name="Sun H."/>
            <person name="Zhang C."/>
            <person name="Fan H."/>
            <person name="Li D."/>
            <person name="Dong L."/>
            <person name="Tao Y."/>
            <person name="Gao C."/>
            <person name="Wu H."/>
            <person name="Li Y."/>
            <person name="Cui Y."/>
            <person name="Guo X."/>
            <person name="Zheng S."/>
            <person name="Wang B."/>
            <person name="Yu K."/>
            <person name="Liang Q."/>
            <person name="Yang W."/>
            <person name="Lou X."/>
            <person name="Chen J."/>
            <person name="Feng M."/>
            <person name="Jian J."/>
            <person name="Zhang X."/>
            <person name="Luo G."/>
            <person name="Jiang Y."/>
            <person name="Liu J."/>
            <person name="Wang Z."/>
            <person name="Sha Y."/>
            <person name="Zhang B."/>
            <person name="Wu H."/>
            <person name="Tang D."/>
            <person name="Shen Q."/>
            <person name="Xue P."/>
            <person name="Zou S."/>
            <person name="Wang X."/>
            <person name="Liu X."/>
            <person name="Wang F."/>
            <person name="Yang Y."/>
            <person name="An X."/>
            <person name="Dong Z."/>
            <person name="Zhang K."/>
            <person name="Zhang X."/>
            <person name="Luo M.C."/>
            <person name="Dvorak J."/>
            <person name="Tong Y."/>
            <person name="Wang J."/>
            <person name="Yang H."/>
            <person name="Li Z."/>
            <person name="Wang D."/>
            <person name="Zhang A."/>
            <person name="Wang J."/>
        </authorList>
    </citation>
    <scope>NUCLEOTIDE SEQUENCE</scope>
</reference>
<dbReference type="EMBL" id="KD061657">
    <property type="protein sequence ID" value="EMS63999.1"/>
    <property type="molecule type" value="Genomic_DNA"/>
</dbReference>
<name>M8ASL4_TRIUA</name>
<evidence type="ECO:0000313" key="1">
    <source>
        <dbReference type="EMBL" id="EMS63999.1"/>
    </source>
</evidence>
<protein>
    <submittedName>
        <fullName evidence="1">Uncharacterized protein</fullName>
    </submittedName>
</protein>
<gene>
    <name evidence="1" type="ORF">TRIUR3_02046</name>
</gene>